<keyword evidence="8" id="KW-1185">Reference proteome</keyword>
<comment type="similarity">
    <text evidence="1">Belongs to the cytochrome P450 family.</text>
</comment>
<dbReference type="Gene3D" id="1.10.630.10">
    <property type="entry name" value="Cytochrome P450"/>
    <property type="match status" value="1"/>
</dbReference>
<evidence type="ECO:0000256" key="3">
    <source>
        <dbReference type="ARBA" id="ARBA00022723"/>
    </source>
</evidence>
<dbReference type="Pfam" id="PF00067">
    <property type="entry name" value="p450"/>
    <property type="match status" value="1"/>
</dbReference>
<dbReference type="EMBL" id="MU853359">
    <property type="protein sequence ID" value="KAK4108978.1"/>
    <property type="molecule type" value="Genomic_DNA"/>
</dbReference>
<evidence type="ECO:0000256" key="1">
    <source>
        <dbReference type="ARBA" id="ARBA00010617"/>
    </source>
</evidence>
<evidence type="ECO:0000313" key="7">
    <source>
        <dbReference type="EMBL" id="KAK4108978.1"/>
    </source>
</evidence>
<dbReference type="AlphaFoldDB" id="A0AAN6QF09"/>
<dbReference type="RefSeq" id="XP_064666548.1">
    <property type="nucleotide sequence ID" value="XM_064815993.1"/>
</dbReference>
<evidence type="ECO:0000256" key="6">
    <source>
        <dbReference type="ARBA" id="ARBA00023033"/>
    </source>
</evidence>
<dbReference type="Proteomes" id="UP001302812">
    <property type="component" value="Unassembled WGS sequence"/>
</dbReference>
<dbReference type="PANTHER" id="PTHR24291:SF50">
    <property type="entry name" value="BIFUNCTIONAL ALBAFLAVENONE MONOOXYGENASE_TERPENE SYNTHASE"/>
    <property type="match status" value="1"/>
</dbReference>
<reference evidence="7" key="1">
    <citation type="journal article" date="2023" name="Mol. Phylogenet. Evol.">
        <title>Genome-scale phylogeny and comparative genomics of the fungal order Sordariales.</title>
        <authorList>
            <person name="Hensen N."/>
            <person name="Bonometti L."/>
            <person name="Westerberg I."/>
            <person name="Brannstrom I.O."/>
            <person name="Guillou S."/>
            <person name="Cros-Aarteil S."/>
            <person name="Calhoun S."/>
            <person name="Haridas S."/>
            <person name="Kuo A."/>
            <person name="Mondo S."/>
            <person name="Pangilinan J."/>
            <person name="Riley R."/>
            <person name="LaButti K."/>
            <person name="Andreopoulos B."/>
            <person name="Lipzen A."/>
            <person name="Chen C."/>
            <person name="Yan M."/>
            <person name="Daum C."/>
            <person name="Ng V."/>
            <person name="Clum A."/>
            <person name="Steindorff A."/>
            <person name="Ohm R.A."/>
            <person name="Martin F."/>
            <person name="Silar P."/>
            <person name="Natvig D.O."/>
            <person name="Lalanne C."/>
            <person name="Gautier V."/>
            <person name="Ament-Velasquez S.L."/>
            <person name="Kruys A."/>
            <person name="Hutchinson M.I."/>
            <person name="Powell A.J."/>
            <person name="Barry K."/>
            <person name="Miller A.N."/>
            <person name="Grigoriev I.V."/>
            <person name="Debuchy R."/>
            <person name="Gladieux P."/>
            <person name="Hiltunen Thoren M."/>
            <person name="Johannesson H."/>
        </authorList>
    </citation>
    <scope>NUCLEOTIDE SEQUENCE</scope>
    <source>
        <strain evidence="7">CBS 508.74</strain>
    </source>
</reference>
<keyword evidence="6" id="KW-0503">Monooxygenase</keyword>
<dbReference type="InterPro" id="IPR036396">
    <property type="entry name" value="Cyt_P450_sf"/>
</dbReference>
<protein>
    <submittedName>
        <fullName evidence="7">Cytochrome P450</fullName>
    </submittedName>
</protein>
<evidence type="ECO:0000256" key="4">
    <source>
        <dbReference type="ARBA" id="ARBA00023002"/>
    </source>
</evidence>
<evidence type="ECO:0000313" key="8">
    <source>
        <dbReference type="Proteomes" id="UP001302812"/>
    </source>
</evidence>
<organism evidence="7 8">
    <name type="scientific">Canariomyces notabilis</name>
    <dbReference type="NCBI Taxonomy" id="2074819"/>
    <lineage>
        <taxon>Eukaryota</taxon>
        <taxon>Fungi</taxon>
        <taxon>Dikarya</taxon>
        <taxon>Ascomycota</taxon>
        <taxon>Pezizomycotina</taxon>
        <taxon>Sordariomycetes</taxon>
        <taxon>Sordariomycetidae</taxon>
        <taxon>Sordariales</taxon>
        <taxon>Chaetomiaceae</taxon>
        <taxon>Canariomyces</taxon>
    </lineage>
</organism>
<proteinExistence type="inferred from homology"/>
<dbReference type="GO" id="GO:0004497">
    <property type="term" value="F:monooxygenase activity"/>
    <property type="evidence" value="ECO:0007669"/>
    <property type="project" value="UniProtKB-KW"/>
</dbReference>
<sequence>MLLPLAVAAIVLLGSSFYGALRYKRFKQYAMFPQMPTSLVLGHLKTFDRFIRTGKPNGHPDLAFAAMNEALGRPPLMFVDLRPFGPPMVVVRSHQVAEQISKASKSFPYSLPKMEQVYSHMVHVTGPTSILGADGEDWKVLRRRYNPGFAPQHLITFLPRIVEKALVFVDRLEQFAQDDEIFSLVFHCGNLTLDVISSVVMDFDFGAQDKDHPGEFIRTYHELFETYAREQMDLPWFFTPRTEWKRRGLAKRIKRTLREIVRNAFDKRQTDSIKSRSVLSLSLQDIDTLTPRAVDEACDQLSTFLFAGHDTTSILLSWVFYELSRTPHALKALREESDSIFGPGECIVLTSYKMEVG</sequence>
<comment type="caution">
    <text evidence="7">The sequence shown here is derived from an EMBL/GenBank/DDBJ whole genome shotgun (WGS) entry which is preliminary data.</text>
</comment>
<accession>A0AAN6QF09</accession>
<keyword evidence="2" id="KW-0349">Heme</keyword>
<keyword evidence="3" id="KW-0479">Metal-binding</keyword>
<reference evidence="7" key="2">
    <citation type="submission" date="2023-05" db="EMBL/GenBank/DDBJ databases">
        <authorList>
            <consortium name="Lawrence Berkeley National Laboratory"/>
            <person name="Steindorff A."/>
            <person name="Hensen N."/>
            <person name="Bonometti L."/>
            <person name="Westerberg I."/>
            <person name="Brannstrom I.O."/>
            <person name="Guillou S."/>
            <person name="Cros-Aarteil S."/>
            <person name="Calhoun S."/>
            <person name="Haridas S."/>
            <person name="Kuo A."/>
            <person name="Mondo S."/>
            <person name="Pangilinan J."/>
            <person name="Riley R."/>
            <person name="Labutti K."/>
            <person name="Andreopoulos B."/>
            <person name="Lipzen A."/>
            <person name="Chen C."/>
            <person name="Yanf M."/>
            <person name="Daum C."/>
            <person name="Ng V."/>
            <person name="Clum A."/>
            <person name="Ohm R."/>
            <person name="Martin F."/>
            <person name="Silar P."/>
            <person name="Natvig D."/>
            <person name="Lalanne C."/>
            <person name="Gautier V."/>
            <person name="Ament-Velasquez S.L."/>
            <person name="Kruys A."/>
            <person name="Hutchinson M.I."/>
            <person name="Powell A.J."/>
            <person name="Barry K."/>
            <person name="Miller A.N."/>
            <person name="Grigoriev I.V."/>
            <person name="Debuchy R."/>
            <person name="Gladieux P."/>
            <person name="Thoren M.H."/>
            <person name="Johannesson H."/>
        </authorList>
    </citation>
    <scope>NUCLEOTIDE SEQUENCE</scope>
    <source>
        <strain evidence="7">CBS 508.74</strain>
    </source>
</reference>
<dbReference type="SUPFAM" id="SSF48264">
    <property type="entry name" value="Cytochrome P450"/>
    <property type="match status" value="1"/>
</dbReference>
<keyword evidence="4" id="KW-0560">Oxidoreductase</keyword>
<dbReference type="InterPro" id="IPR050196">
    <property type="entry name" value="Cytochrome_P450_Monoox"/>
</dbReference>
<evidence type="ECO:0000256" key="5">
    <source>
        <dbReference type="ARBA" id="ARBA00023004"/>
    </source>
</evidence>
<dbReference type="GO" id="GO:0016705">
    <property type="term" value="F:oxidoreductase activity, acting on paired donors, with incorporation or reduction of molecular oxygen"/>
    <property type="evidence" value="ECO:0007669"/>
    <property type="project" value="InterPro"/>
</dbReference>
<name>A0AAN6QF09_9PEZI</name>
<evidence type="ECO:0000256" key="2">
    <source>
        <dbReference type="ARBA" id="ARBA00022617"/>
    </source>
</evidence>
<dbReference type="PANTHER" id="PTHR24291">
    <property type="entry name" value="CYTOCHROME P450 FAMILY 4"/>
    <property type="match status" value="1"/>
</dbReference>
<gene>
    <name evidence="7" type="ORF">N656DRAFT_783644</name>
</gene>
<dbReference type="InterPro" id="IPR001128">
    <property type="entry name" value="Cyt_P450"/>
</dbReference>
<dbReference type="GeneID" id="89940118"/>
<dbReference type="GO" id="GO:0020037">
    <property type="term" value="F:heme binding"/>
    <property type="evidence" value="ECO:0007669"/>
    <property type="project" value="InterPro"/>
</dbReference>
<keyword evidence="5" id="KW-0408">Iron</keyword>
<dbReference type="GO" id="GO:0005506">
    <property type="term" value="F:iron ion binding"/>
    <property type="evidence" value="ECO:0007669"/>
    <property type="project" value="InterPro"/>
</dbReference>